<dbReference type="GO" id="GO:0006865">
    <property type="term" value="P:amino acid transport"/>
    <property type="evidence" value="ECO:0007669"/>
    <property type="project" value="UniProtKB-KW"/>
</dbReference>
<organism evidence="10 11">
    <name type="scientific">Haloglomus irregulare</name>
    <dbReference type="NCBI Taxonomy" id="2234134"/>
    <lineage>
        <taxon>Archaea</taxon>
        <taxon>Methanobacteriati</taxon>
        <taxon>Methanobacteriota</taxon>
        <taxon>Stenosarchaea group</taxon>
        <taxon>Halobacteria</taxon>
        <taxon>Halobacteriales</taxon>
        <taxon>Natronomonadaceae</taxon>
        <taxon>Haloglomus</taxon>
    </lineage>
</organism>
<dbReference type="GO" id="GO:0005886">
    <property type="term" value="C:plasma membrane"/>
    <property type="evidence" value="ECO:0007669"/>
    <property type="project" value="UniProtKB-SubCell"/>
</dbReference>
<evidence type="ECO:0000256" key="9">
    <source>
        <dbReference type="SAM" id="Phobius"/>
    </source>
</evidence>
<proteinExistence type="inferred from homology"/>
<dbReference type="InParanoid" id="A0A554NBK2"/>
<reference evidence="10 11" key="1">
    <citation type="submission" date="2018-06" db="EMBL/GenBank/DDBJ databases">
        <title>Natronomonas sp. F16-60 a new haloarchaeon isolated from a solar saltern of Isla Cristina, Huelva, Spain.</title>
        <authorList>
            <person name="Duran-Viseras A."/>
            <person name="Sanchez-Porro C."/>
            <person name="Ventosa A."/>
        </authorList>
    </citation>
    <scope>NUCLEOTIDE SEQUENCE [LARGE SCALE GENOMIC DNA]</scope>
    <source>
        <strain evidence="10 11">F16-60</strain>
    </source>
</reference>
<evidence type="ECO:0000256" key="6">
    <source>
        <dbReference type="ARBA" id="ARBA00022989"/>
    </source>
</evidence>
<feature type="transmembrane region" description="Helical" evidence="9">
    <location>
        <begin position="92"/>
        <end position="112"/>
    </location>
</feature>
<evidence type="ECO:0000256" key="5">
    <source>
        <dbReference type="ARBA" id="ARBA00022970"/>
    </source>
</evidence>
<evidence type="ECO:0000256" key="7">
    <source>
        <dbReference type="ARBA" id="ARBA00023136"/>
    </source>
</evidence>
<evidence type="ECO:0000256" key="2">
    <source>
        <dbReference type="ARBA" id="ARBA00022448"/>
    </source>
</evidence>
<protein>
    <submittedName>
        <fullName evidence="10">Branched-chain amino acid ABC transporter permease</fullName>
    </submittedName>
</protein>
<sequence>MAVSPVTVGVNVLLLGALYAVVAIGFTLIFGVGGILNLAHGALLTVGAYTAYYLVNAGIPVWVTVPIAGIVAATTGVVLYKGMLKKVADNPVSVLILSLVAGLIVEQVFLVLEGAQPLVVPGIVDGGVAVLGTDIELNRLIVFAISWLVIGALFLFVNETKTGQAILATSMSRKGAALVGIDADRVFTLTWVVAAGLAGIAGVFLATFQTVTPLMGRTPLLLSFSIVVLGGLGSIRGSVIGAYLISFLDQITVQYVSTRLAGVSGLVVLVIVLLVRPEGLFGRELTEG</sequence>
<evidence type="ECO:0000256" key="3">
    <source>
        <dbReference type="ARBA" id="ARBA00022475"/>
    </source>
</evidence>
<dbReference type="InterPro" id="IPR052157">
    <property type="entry name" value="BCAA_transport_permease"/>
</dbReference>
<name>A0A554NBK2_9EURY</name>
<keyword evidence="5" id="KW-0029">Amino-acid transport</keyword>
<dbReference type="PANTHER" id="PTHR11795">
    <property type="entry name" value="BRANCHED-CHAIN AMINO ACID TRANSPORT SYSTEM PERMEASE PROTEIN LIVH"/>
    <property type="match status" value="1"/>
</dbReference>
<feature type="transmembrane region" description="Helical" evidence="9">
    <location>
        <begin position="12"/>
        <end position="31"/>
    </location>
</feature>
<feature type="transmembrane region" description="Helical" evidence="9">
    <location>
        <begin position="256"/>
        <end position="275"/>
    </location>
</feature>
<dbReference type="InterPro" id="IPR001851">
    <property type="entry name" value="ABC_transp_permease"/>
</dbReference>
<dbReference type="Pfam" id="PF02653">
    <property type="entry name" value="BPD_transp_2"/>
    <property type="match status" value="1"/>
</dbReference>
<evidence type="ECO:0000256" key="8">
    <source>
        <dbReference type="ARBA" id="ARBA00037998"/>
    </source>
</evidence>
<dbReference type="AlphaFoldDB" id="A0A554NBK2"/>
<keyword evidence="2" id="KW-0813">Transport</keyword>
<dbReference type="RefSeq" id="WP_144261819.1">
    <property type="nucleotide sequence ID" value="NZ_QMDX01000004.1"/>
</dbReference>
<dbReference type="PANTHER" id="PTHR11795:SF450">
    <property type="entry name" value="ABC TRANSPORTER PERMEASE PROTEIN"/>
    <property type="match status" value="1"/>
</dbReference>
<comment type="similarity">
    <text evidence="8">Belongs to the binding-protein-dependent transport system permease family. LivHM subfamily.</text>
</comment>
<keyword evidence="3" id="KW-1003">Cell membrane</keyword>
<dbReference type="CDD" id="cd06582">
    <property type="entry name" value="TM_PBP1_LivH_like"/>
    <property type="match status" value="1"/>
</dbReference>
<evidence type="ECO:0000313" key="11">
    <source>
        <dbReference type="Proteomes" id="UP000319894"/>
    </source>
</evidence>
<keyword evidence="11" id="KW-1185">Reference proteome</keyword>
<gene>
    <name evidence="10" type="ORF">DP107_08985</name>
</gene>
<keyword evidence="4 9" id="KW-0812">Transmembrane</keyword>
<comment type="subcellular location">
    <subcellularLocation>
        <location evidence="1">Cell membrane</location>
        <topology evidence="1">Multi-pass membrane protein</topology>
    </subcellularLocation>
</comment>
<keyword evidence="7 9" id="KW-0472">Membrane</keyword>
<dbReference type="OrthoDB" id="43815at2157"/>
<keyword evidence="6 9" id="KW-1133">Transmembrane helix</keyword>
<dbReference type="Proteomes" id="UP000319894">
    <property type="component" value="Unassembled WGS sequence"/>
</dbReference>
<accession>A0A554NBK2</accession>
<evidence type="ECO:0000256" key="4">
    <source>
        <dbReference type="ARBA" id="ARBA00022692"/>
    </source>
</evidence>
<feature type="transmembrane region" description="Helical" evidence="9">
    <location>
        <begin position="186"/>
        <end position="208"/>
    </location>
</feature>
<feature type="transmembrane region" description="Helical" evidence="9">
    <location>
        <begin position="220"/>
        <end position="244"/>
    </location>
</feature>
<evidence type="ECO:0000256" key="1">
    <source>
        <dbReference type="ARBA" id="ARBA00004651"/>
    </source>
</evidence>
<evidence type="ECO:0000313" key="10">
    <source>
        <dbReference type="EMBL" id="TSD14370.1"/>
    </source>
</evidence>
<comment type="caution">
    <text evidence="10">The sequence shown here is derived from an EMBL/GenBank/DDBJ whole genome shotgun (WGS) entry which is preliminary data.</text>
</comment>
<feature type="transmembrane region" description="Helical" evidence="9">
    <location>
        <begin position="61"/>
        <end position="80"/>
    </location>
</feature>
<dbReference type="EMBL" id="QMDX01000004">
    <property type="protein sequence ID" value="TSD14370.1"/>
    <property type="molecule type" value="Genomic_DNA"/>
</dbReference>
<dbReference type="GO" id="GO:0022857">
    <property type="term" value="F:transmembrane transporter activity"/>
    <property type="evidence" value="ECO:0007669"/>
    <property type="project" value="InterPro"/>
</dbReference>
<feature type="transmembrane region" description="Helical" evidence="9">
    <location>
        <begin position="140"/>
        <end position="157"/>
    </location>
</feature>